<evidence type="ECO:0000256" key="6">
    <source>
        <dbReference type="ARBA" id="ARBA00022692"/>
    </source>
</evidence>
<dbReference type="GO" id="GO:0007234">
    <property type="term" value="P:osmosensory signaling via phosphorelay pathway"/>
    <property type="evidence" value="ECO:0007669"/>
    <property type="project" value="TreeGrafter"/>
</dbReference>
<keyword evidence="17" id="KW-1185">Reference proteome</keyword>
<protein>
    <recommendedName>
        <fullName evidence="3">histidine kinase</fullName>
        <ecNumber evidence="3">2.7.13.3</ecNumber>
    </recommendedName>
</protein>
<dbReference type="AlphaFoldDB" id="A0A848J054"/>
<dbReference type="GO" id="GO:0000155">
    <property type="term" value="F:phosphorelay sensor kinase activity"/>
    <property type="evidence" value="ECO:0007669"/>
    <property type="project" value="InterPro"/>
</dbReference>
<dbReference type="Gene3D" id="3.30.565.10">
    <property type="entry name" value="Histidine kinase-like ATPase, C-terminal domain"/>
    <property type="match status" value="1"/>
</dbReference>
<keyword evidence="5" id="KW-0808">Transferase</keyword>
<keyword evidence="8" id="KW-0418">Kinase</keyword>
<dbReference type="SUPFAM" id="SSF55874">
    <property type="entry name" value="ATPase domain of HSP90 chaperone/DNA topoisomerase II/histidine kinase"/>
    <property type="match status" value="1"/>
</dbReference>
<dbReference type="InterPro" id="IPR036890">
    <property type="entry name" value="HATPase_C_sf"/>
</dbReference>
<dbReference type="Gene3D" id="1.10.287.130">
    <property type="match status" value="1"/>
</dbReference>
<evidence type="ECO:0000256" key="5">
    <source>
        <dbReference type="ARBA" id="ARBA00022679"/>
    </source>
</evidence>
<dbReference type="SMART" id="SM00387">
    <property type="entry name" value="HATPase_c"/>
    <property type="match status" value="1"/>
</dbReference>
<dbReference type="Pfam" id="PF00512">
    <property type="entry name" value="HisKA"/>
    <property type="match status" value="1"/>
</dbReference>
<dbReference type="PROSITE" id="PS50109">
    <property type="entry name" value="HIS_KIN"/>
    <property type="match status" value="1"/>
</dbReference>
<feature type="transmembrane region" description="Helical" evidence="13">
    <location>
        <begin position="302"/>
        <end position="323"/>
    </location>
</feature>
<dbReference type="InterPro" id="IPR035965">
    <property type="entry name" value="PAS-like_dom_sf"/>
</dbReference>
<feature type="transmembrane region" description="Helical" evidence="13">
    <location>
        <begin position="181"/>
        <end position="202"/>
    </location>
</feature>
<name>A0A848J054_9BACT</name>
<dbReference type="GO" id="GO:0005524">
    <property type="term" value="F:ATP binding"/>
    <property type="evidence" value="ECO:0007669"/>
    <property type="project" value="UniProtKB-KW"/>
</dbReference>
<dbReference type="CDD" id="cd00075">
    <property type="entry name" value="HATPase"/>
    <property type="match status" value="1"/>
</dbReference>
<dbReference type="PANTHER" id="PTHR42878:SF7">
    <property type="entry name" value="SENSOR HISTIDINE KINASE GLRK"/>
    <property type="match status" value="1"/>
</dbReference>
<evidence type="ECO:0000256" key="11">
    <source>
        <dbReference type="ARBA" id="ARBA00023012"/>
    </source>
</evidence>
<sequence length="785" mass="90960">MVKRVLFFITILFINGLLSAAQTDTIYISSLDEKLMVADKLDYFQSKEKIDLHLENYIKQPWQDVDSIFQSPPTDLYTYLLISFSNDTDVDKEVVFDLDDPSIYEVESILIDHNTNGEQEFHTGISIIDKNIKSTDNAFQFILKHGHRYTLVCRIETKNFTSLNSELYSVKRYTRESTVHFLIFGIYYGIVLAIIIYAVLFYLSSGLKWFLYFSISTFFFSIITGDYDGFTGYLIPEVVDLFNGYHDLFCGGVSNIFTLLFASSFLAINKISNNFYRLYLFLIGLNILSFILYFFIPTAGFYIVIVNAIVGTPLIAFTSIYYYKKGDRSLFFFTLAYLIFTIFIFISALYLFRAIPSNKFTYYSLHIGYLIHLLFLSTVLISKVRNFRKEVDQQKIINALNERKMYEKFNLELEDTVRIRTEDLALKEINLRTILENNDIGIWLTDKDLRIIECNHKAKEFFFHSNKYENFGKDSNLRDVLNNIPDLSSWLPKYNESLQGKELTFEYSYLAKDNIRFLEVHFFPILTAGSVSGVATFINDITDHKNKENVLERTNNELSKLNSELDKFVYGASHDLKAPLGSLKGLIFLLRNESEQEVIEEYLDRMDGSVERMENFITDLVNFSRNSRAELVIEKIDPEKLVNEIIENLKYNEEFKRVKIETNFNLPYDNFYSDVNRISIILSNLISNGLKYHNREESAPYVKVCVNETKDGSLSIIVKDNGLGIDEIHKDKIFEMFYRAHETSDGTGLGLFIVKETTEKLGGDLSLKSKPGEGSEFKIELPNLK</sequence>
<dbReference type="Pfam" id="PF13188">
    <property type="entry name" value="PAS_8"/>
    <property type="match status" value="1"/>
</dbReference>
<dbReference type="Pfam" id="PF07695">
    <property type="entry name" value="7TMR-DISM_7TM"/>
    <property type="match status" value="1"/>
</dbReference>
<keyword evidence="4" id="KW-0597">Phosphoprotein</keyword>
<keyword evidence="6 13" id="KW-0812">Transmembrane</keyword>
<dbReference type="InterPro" id="IPR050351">
    <property type="entry name" value="BphY/WalK/GraS-like"/>
</dbReference>
<dbReference type="Gene3D" id="3.30.450.20">
    <property type="entry name" value="PAS domain"/>
    <property type="match status" value="1"/>
</dbReference>
<evidence type="ECO:0000256" key="14">
    <source>
        <dbReference type="SAM" id="SignalP"/>
    </source>
</evidence>
<evidence type="ECO:0000256" key="2">
    <source>
        <dbReference type="ARBA" id="ARBA00004141"/>
    </source>
</evidence>
<dbReference type="NCBIfam" id="TIGR00229">
    <property type="entry name" value="sensory_box"/>
    <property type="match status" value="1"/>
</dbReference>
<dbReference type="InterPro" id="IPR036097">
    <property type="entry name" value="HisK_dim/P_sf"/>
</dbReference>
<comment type="catalytic activity">
    <reaction evidence="1">
        <text>ATP + protein L-histidine = ADP + protein N-phospho-L-histidine.</text>
        <dbReference type="EC" id="2.7.13.3"/>
    </reaction>
</comment>
<evidence type="ECO:0000256" key="13">
    <source>
        <dbReference type="SAM" id="Phobius"/>
    </source>
</evidence>
<evidence type="ECO:0000256" key="10">
    <source>
        <dbReference type="ARBA" id="ARBA00022989"/>
    </source>
</evidence>
<feature type="chain" id="PRO_5032874084" description="histidine kinase" evidence="14">
    <location>
        <begin position="21"/>
        <end position="785"/>
    </location>
</feature>
<comment type="caution">
    <text evidence="16">The sequence shown here is derived from an EMBL/GenBank/DDBJ whole genome shotgun (WGS) entry which is preliminary data.</text>
</comment>
<dbReference type="InterPro" id="IPR003594">
    <property type="entry name" value="HATPase_dom"/>
</dbReference>
<proteinExistence type="predicted"/>
<evidence type="ECO:0000313" key="17">
    <source>
        <dbReference type="Proteomes" id="UP000559010"/>
    </source>
</evidence>
<evidence type="ECO:0000313" key="16">
    <source>
        <dbReference type="EMBL" id="NMM50173.1"/>
    </source>
</evidence>
<keyword evidence="7" id="KW-0547">Nucleotide-binding</keyword>
<keyword evidence="11" id="KW-0902">Two-component regulatory system</keyword>
<dbReference type="SUPFAM" id="SSF55785">
    <property type="entry name" value="PYP-like sensor domain (PAS domain)"/>
    <property type="match status" value="1"/>
</dbReference>
<feature type="transmembrane region" description="Helical" evidence="13">
    <location>
        <begin position="278"/>
        <end position="296"/>
    </location>
</feature>
<dbReference type="Proteomes" id="UP000559010">
    <property type="component" value="Unassembled WGS sequence"/>
</dbReference>
<reference evidence="16 17" key="1">
    <citation type="submission" date="2020-04" db="EMBL/GenBank/DDBJ databases">
        <title>Flammeovirgaceae bacterium KN852 isolated from deep sea.</title>
        <authorList>
            <person name="Zhang D.-C."/>
        </authorList>
    </citation>
    <scope>NUCLEOTIDE SEQUENCE [LARGE SCALE GENOMIC DNA]</scope>
    <source>
        <strain evidence="16 17">KN852</strain>
    </source>
</reference>
<dbReference type="EC" id="2.7.13.3" evidence="3"/>
<feature type="domain" description="Histidine kinase" evidence="15">
    <location>
        <begin position="571"/>
        <end position="785"/>
    </location>
</feature>
<accession>A0A848J054</accession>
<dbReference type="PANTHER" id="PTHR42878">
    <property type="entry name" value="TWO-COMPONENT HISTIDINE KINASE"/>
    <property type="match status" value="1"/>
</dbReference>
<dbReference type="InterPro" id="IPR011623">
    <property type="entry name" value="7TMR_DISM_rcpt_extracell_dom1"/>
</dbReference>
<dbReference type="GO" id="GO:0030295">
    <property type="term" value="F:protein kinase activator activity"/>
    <property type="evidence" value="ECO:0007669"/>
    <property type="project" value="TreeGrafter"/>
</dbReference>
<dbReference type="EMBL" id="JABBNU010000011">
    <property type="protein sequence ID" value="NMM50173.1"/>
    <property type="molecule type" value="Genomic_DNA"/>
</dbReference>
<evidence type="ECO:0000256" key="12">
    <source>
        <dbReference type="ARBA" id="ARBA00023136"/>
    </source>
</evidence>
<dbReference type="GO" id="GO:0016020">
    <property type="term" value="C:membrane"/>
    <property type="evidence" value="ECO:0007669"/>
    <property type="project" value="UniProtKB-SubCell"/>
</dbReference>
<keyword evidence="9" id="KW-0067">ATP-binding</keyword>
<gene>
    <name evidence="16" type="ORF">HH304_17325</name>
</gene>
<organism evidence="16 17">
    <name type="scientific">Marinigracilibium pacificum</name>
    <dbReference type="NCBI Taxonomy" id="2729599"/>
    <lineage>
        <taxon>Bacteria</taxon>
        <taxon>Pseudomonadati</taxon>
        <taxon>Bacteroidota</taxon>
        <taxon>Cytophagia</taxon>
        <taxon>Cytophagales</taxon>
        <taxon>Flammeovirgaceae</taxon>
        <taxon>Marinigracilibium</taxon>
    </lineage>
</organism>
<dbReference type="InterPro" id="IPR003661">
    <property type="entry name" value="HisK_dim/P_dom"/>
</dbReference>
<dbReference type="CDD" id="cd00082">
    <property type="entry name" value="HisKA"/>
    <property type="match status" value="1"/>
</dbReference>
<evidence type="ECO:0000256" key="1">
    <source>
        <dbReference type="ARBA" id="ARBA00000085"/>
    </source>
</evidence>
<comment type="subcellular location">
    <subcellularLocation>
        <location evidence="2">Membrane</location>
        <topology evidence="2">Multi-pass membrane protein</topology>
    </subcellularLocation>
</comment>
<feature type="transmembrane region" description="Helical" evidence="13">
    <location>
        <begin position="363"/>
        <end position="381"/>
    </location>
</feature>
<dbReference type="SMART" id="SM00388">
    <property type="entry name" value="HisKA"/>
    <property type="match status" value="1"/>
</dbReference>
<evidence type="ECO:0000259" key="15">
    <source>
        <dbReference type="PROSITE" id="PS50109"/>
    </source>
</evidence>
<dbReference type="InterPro" id="IPR005467">
    <property type="entry name" value="His_kinase_dom"/>
</dbReference>
<feature type="transmembrane region" description="Helical" evidence="13">
    <location>
        <begin position="330"/>
        <end position="351"/>
    </location>
</feature>
<keyword evidence="12 13" id="KW-0472">Membrane</keyword>
<dbReference type="InterPro" id="IPR004358">
    <property type="entry name" value="Sig_transdc_His_kin-like_C"/>
</dbReference>
<keyword evidence="10 13" id="KW-1133">Transmembrane helix</keyword>
<dbReference type="PRINTS" id="PR00344">
    <property type="entry name" value="BCTRLSENSOR"/>
</dbReference>
<feature type="transmembrane region" description="Helical" evidence="13">
    <location>
        <begin position="245"/>
        <end position="266"/>
    </location>
</feature>
<dbReference type="CDD" id="cd00130">
    <property type="entry name" value="PAS"/>
    <property type="match status" value="1"/>
</dbReference>
<dbReference type="SUPFAM" id="SSF47384">
    <property type="entry name" value="Homodimeric domain of signal transducing histidine kinase"/>
    <property type="match status" value="1"/>
</dbReference>
<dbReference type="InterPro" id="IPR000014">
    <property type="entry name" value="PAS"/>
</dbReference>
<evidence type="ECO:0000256" key="9">
    <source>
        <dbReference type="ARBA" id="ARBA00022840"/>
    </source>
</evidence>
<evidence type="ECO:0000256" key="4">
    <source>
        <dbReference type="ARBA" id="ARBA00022553"/>
    </source>
</evidence>
<feature type="signal peptide" evidence="14">
    <location>
        <begin position="1"/>
        <end position="20"/>
    </location>
</feature>
<feature type="transmembrane region" description="Helical" evidence="13">
    <location>
        <begin position="209"/>
        <end position="225"/>
    </location>
</feature>
<evidence type="ECO:0000256" key="8">
    <source>
        <dbReference type="ARBA" id="ARBA00022777"/>
    </source>
</evidence>
<dbReference type="GO" id="GO:0000156">
    <property type="term" value="F:phosphorelay response regulator activity"/>
    <property type="evidence" value="ECO:0007669"/>
    <property type="project" value="TreeGrafter"/>
</dbReference>
<dbReference type="RefSeq" id="WP_169684507.1">
    <property type="nucleotide sequence ID" value="NZ_JABBNU010000011.1"/>
</dbReference>
<evidence type="ECO:0000256" key="7">
    <source>
        <dbReference type="ARBA" id="ARBA00022741"/>
    </source>
</evidence>
<dbReference type="Pfam" id="PF02518">
    <property type="entry name" value="HATPase_c"/>
    <property type="match status" value="1"/>
</dbReference>
<keyword evidence="14" id="KW-0732">Signal</keyword>
<evidence type="ECO:0000256" key="3">
    <source>
        <dbReference type="ARBA" id="ARBA00012438"/>
    </source>
</evidence>